<dbReference type="PANTHER" id="PTHR43848:SF2">
    <property type="entry name" value="PUTRESCINE TRANSPORT SYSTEM PERMEASE PROTEIN POTI"/>
    <property type="match status" value="1"/>
</dbReference>
<dbReference type="OrthoDB" id="9808399at2"/>
<evidence type="ECO:0000256" key="4">
    <source>
        <dbReference type="ARBA" id="ARBA00022475"/>
    </source>
</evidence>
<keyword evidence="7 8" id="KW-0472">Membrane</keyword>
<feature type="transmembrane region" description="Helical" evidence="8">
    <location>
        <begin position="135"/>
        <end position="156"/>
    </location>
</feature>
<evidence type="ECO:0000256" key="5">
    <source>
        <dbReference type="ARBA" id="ARBA00022692"/>
    </source>
</evidence>
<comment type="similarity">
    <text evidence="2">Belongs to the binding-protein-dependent transport system permease family. CysTW subfamily.</text>
</comment>
<gene>
    <name evidence="10" type="ORF">BJF95_12535</name>
</gene>
<evidence type="ECO:0000256" key="1">
    <source>
        <dbReference type="ARBA" id="ARBA00004651"/>
    </source>
</evidence>
<dbReference type="STRING" id="1867956.BJF95_12535"/>
<dbReference type="Gene3D" id="1.10.3720.10">
    <property type="entry name" value="MetI-like"/>
    <property type="match status" value="1"/>
</dbReference>
<dbReference type="PANTHER" id="PTHR43848">
    <property type="entry name" value="PUTRESCINE TRANSPORT SYSTEM PERMEASE PROTEIN POTI"/>
    <property type="match status" value="1"/>
</dbReference>
<dbReference type="InterPro" id="IPR035906">
    <property type="entry name" value="MetI-like_sf"/>
</dbReference>
<keyword evidence="5 8" id="KW-0812">Transmembrane</keyword>
<reference evidence="10 11" key="1">
    <citation type="submission" date="2016-09" db="EMBL/GenBank/DDBJ databases">
        <title>Rhizobium oryziradicis sp. nov., isolated from the root of rice.</title>
        <authorList>
            <person name="Zhao J."/>
            <person name="Zhang X."/>
        </authorList>
    </citation>
    <scope>NUCLEOTIDE SEQUENCE [LARGE SCALE GENOMIC DNA]</scope>
    <source>
        <strain evidence="10 11">N19</strain>
    </source>
</reference>
<dbReference type="PROSITE" id="PS50928">
    <property type="entry name" value="ABC_TM1"/>
    <property type="match status" value="1"/>
</dbReference>
<accession>A0A1Q8ZKM2</accession>
<protein>
    <submittedName>
        <fullName evidence="10">Peptide ABC transporter permease</fullName>
    </submittedName>
</protein>
<evidence type="ECO:0000256" key="7">
    <source>
        <dbReference type="ARBA" id="ARBA00023136"/>
    </source>
</evidence>
<dbReference type="SUPFAM" id="SSF161098">
    <property type="entry name" value="MetI-like"/>
    <property type="match status" value="1"/>
</dbReference>
<dbReference type="AlphaFoldDB" id="A0A1Q8ZKM2"/>
<dbReference type="GO" id="GO:0005886">
    <property type="term" value="C:plasma membrane"/>
    <property type="evidence" value="ECO:0007669"/>
    <property type="project" value="UniProtKB-SubCell"/>
</dbReference>
<dbReference type="Pfam" id="PF00528">
    <property type="entry name" value="BPD_transp_1"/>
    <property type="match status" value="1"/>
</dbReference>
<evidence type="ECO:0000256" key="6">
    <source>
        <dbReference type="ARBA" id="ARBA00022989"/>
    </source>
</evidence>
<feature type="transmembrane region" description="Helical" evidence="8">
    <location>
        <begin position="177"/>
        <end position="200"/>
    </location>
</feature>
<sequence>MKRLTRLLNGFGRLYIGLLLAFLYLPIIIMGLMSFNASPFYMLPLEWSTIWYQALWQDHQLIHAALNSLKIAILTTVIATTLGTSASLALFRYDFKGKAILQALLLPPIAIPWLITGTAMLIFFFGVGIGRGLHAILLGHVALALPYVIIVVNARLKTFAPELEEAARSLGANQWQVTWRVTLPWLSPGVMAGALFAFAVSFDQFVVSYFLATPGQTTLPVEIYAAIRKGFTPEINAVSTIIIVVSMALMLITARFYKFGGND</sequence>
<dbReference type="EMBL" id="MKIM01000033">
    <property type="protein sequence ID" value="OLP42279.1"/>
    <property type="molecule type" value="Genomic_DNA"/>
</dbReference>
<feature type="domain" description="ABC transmembrane type-1" evidence="9">
    <location>
        <begin position="65"/>
        <end position="253"/>
    </location>
</feature>
<feature type="transmembrane region" description="Helical" evidence="8">
    <location>
        <begin position="103"/>
        <end position="129"/>
    </location>
</feature>
<evidence type="ECO:0000313" key="11">
    <source>
        <dbReference type="Proteomes" id="UP000186894"/>
    </source>
</evidence>
<keyword evidence="6 8" id="KW-1133">Transmembrane helix</keyword>
<dbReference type="Proteomes" id="UP000186894">
    <property type="component" value="Unassembled WGS sequence"/>
</dbReference>
<evidence type="ECO:0000259" key="9">
    <source>
        <dbReference type="PROSITE" id="PS50928"/>
    </source>
</evidence>
<proteinExistence type="inferred from homology"/>
<dbReference type="RefSeq" id="WP_075641751.1">
    <property type="nucleotide sequence ID" value="NZ_MKIM01000033.1"/>
</dbReference>
<dbReference type="InterPro" id="IPR000515">
    <property type="entry name" value="MetI-like"/>
</dbReference>
<evidence type="ECO:0000313" key="10">
    <source>
        <dbReference type="EMBL" id="OLP42279.1"/>
    </source>
</evidence>
<dbReference type="InterPro" id="IPR051789">
    <property type="entry name" value="Bact_Polyamine_Transport"/>
</dbReference>
<feature type="transmembrane region" description="Helical" evidence="8">
    <location>
        <begin position="71"/>
        <end position="91"/>
    </location>
</feature>
<keyword evidence="3 8" id="KW-0813">Transport</keyword>
<evidence type="ECO:0000256" key="2">
    <source>
        <dbReference type="ARBA" id="ARBA00007069"/>
    </source>
</evidence>
<comment type="subcellular location">
    <subcellularLocation>
        <location evidence="1 8">Cell membrane</location>
        <topology evidence="1 8">Multi-pass membrane protein</topology>
    </subcellularLocation>
</comment>
<organism evidence="10 11">
    <name type="scientific">Rhizobium oryziradicis</name>
    <dbReference type="NCBI Taxonomy" id="1867956"/>
    <lineage>
        <taxon>Bacteria</taxon>
        <taxon>Pseudomonadati</taxon>
        <taxon>Pseudomonadota</taxon>
        <taxon>Alphaproteobacteria</taxon>
        <taxon>Hyphomicrobiales</taxon>
        <taxon>Rhizobiaceae</taxon>
        <taxon>Rhizobium/Agrobacterium group</taxon>
        <taxon>Rhizobium</taxon>
    </lineage>
</organism>
<evidence type="ECO:0000256" key="3">
    <source>
        <dbReference type="ARBA" id="ARBA00022448"/>
    </source>
</evidence>
<evidence type="ECO:0000256" key="8">
    <source>
        <dbReference type="RuleBase" id="RU363032"/>
    </source>
</evidence>
<comment type="caution">
    <text evidence="10">The sequence shown here is derived from an EMBL/GenBank/DDBJ whole genome shotgun (WGS) entry which is preliminary data.</text>
</comment>
<feature type="transmembrane region" description="Helical" evidence="8">
    <location>
        <begin position="237"/>
        <end position="257"/>
    </location>
</feature>
<name>A0A1Q8ZKM2_9HYPH</name>
<dbReference type="CDD" id="cd06261">
    <property type="entry name" value="TM_PBP2"/>
    <property type="match status" value="1"/>
</dbReference>
<keyword evidence="11" id="KW-1185">Reference proteome</keyword>
<dbReference type="GO" id="GO:0055085">
    <property type="term" value="P:transmembrane transport"/>
    <property type="evidence" value="ECO:0007669"/>
    <property type="project" value="InterPro"/>
</dbReference>
<keyword evidence="4" id="KW-1003">Cell membrane</keyword>
<feature type="transmembrane region" description="Helical" evidence="8">
    <location>
        <begin position="12"/>
        <end position="35"/>
    </location>
</feature>